<feature type="domain" description="Nudix hydrolase" evidence="4">
    <location>
        <begin position="15"/>
        <end position="148"/>
    </location>
</feature>
<dbReference type="PANTHER" id="PTHR43046:SF2">
    <property type="entry name" value="8-OXO-DGTP DIPHOSPHATASE-RELATED"/>
    <property type="match status" value="1"/>
</dbReference>
<dbReference type="Pfam" id="PF00293">
    <property type="entry name" value="NUDIX"/>
    <property type="match status" value="1"/>
</dbReference>
<comment type="cofactor">
    <cofactor evidence="1">
        <name>Mg(2+)</name>
        <dbReference type="ChEBI" id="CHEBI:18420"/>
    </cofactor>
</comment>
<dbReference type="InterPro" id="IPR020476">
    <property type="entry name" value="Nudix_hydrolase"/>
</dbReference>
<gene>
    <name evidence="5" type="ORF">FZC84_08530</name>
</gene>
<reference evidence="5 6" key="1">
    <citation type="submission" date="2019-08" db="EMBL/GenBank/DDBJ databases">
        <title>Bacillus genomes from the desert of Cuatro Cienegas, Coahuila.</title>
        <authorList>
            <person name="Olmedo-Alvarez G."/>
        </authorList>
    </citation>
    <scope>NUCLEOTIDE SEQUENCE [LARGE SCALE GENOMIC DNA]</scope>
    <source>
        <strain evidence="5 6">CH128b_4D</strain>
    </source>
</reference>
<evidence type="ECO:0000259" key="4">
    <source>
        <dbReference type="PROSITE" id="PS51462"/>
    </source>
</evidence>
<accession>A0A5D4MDZ3</accession>
<dbReference type="SUPFAM" id="SSF55811">
    <property type="entry name" value="Nudix"/>
    <property type="match status" value="1"/>
</dbReference>
<comment type="similarity">
    <text evidence="3">Belongs to the Nudix hydrolase family.</text>
</comment>
<keyword evidence="2 3" id="KW-0378">Hydrolase</keyword>
<protein>
    <submittedName>
        <fullName evidence="5">NUDIX hydrolase</fullName>
    </submittedName>
</protein>
<dbReference type="InterPro" id="IPR000086">
    <property type="entry name" value="NUDIX_hydrolase_dom"/>
</dbReference>
<evidence type="ECO:0000256" key="3">
    <source>
        <dbReference type="RuleBase" id="RU003476"/>
    </source>
</evidence>
<dbReference type="InterPro" id="IPR015797">
    <property type="entry name" value="NUDIX_hydrolase-like_dom_sf"/>
</dbReference>
<dbReference type="Proteomes" id="UP000325182">
    <property type="component" value="Unassembled WGS sequence"/>
</dbReference>
<organism evidence="5 6">
    <name type="scientific">Rossellomorea vietnamensis</name>
    <dbReference type="NCBI Taxonomy" id="218284"/>
    <lineage>
        <taxon>Bacteria</taxon>
        <taxon>Bacillati</taxon>
        <taxon>Bacillota</taxon>
        <taxon>Bacilli</taxon>
        <taxon>Bacillales</taxon>
        <taxon>Bacillaceae</taxon>
        <taxon>Rossellomorea</taxon>
    </lineage>
</organism>
<dbReference type="EMBL" id="VTEG01000004">
    <property type="protein sequence ID" value="TYR99851.1"/>
    <property type="molecule type" value="Genomic_DNA"/>
</dbReference>
<dbReference type="PROSITE" id="PS51462">
    <property type="entry name" value="NUDIX"/>
    <property type="match status" value="1"/>
</dbReference>
<comment type="caution">
    <text evidence="5">The sequence shown here is derived from an EMBL/GenBank/DDBJ whole genome shotgun (WGS) entry which is preliminary data.</text>
</comment>
<dbReference type="RefSeq" id="WP_148953588.1">
    <property type="nucleotide sequence ID" value="NZ_VTEG01000004.1"/>
</dbReference>
<dbReference type="CDD" id="cd04677">
    <property type="entry name" value="NUDIX_Hydrolase"/>
    <property type="match status" value="1"/>
</dbReference>
<evidence type="ECO:0000256" key="2">
    <source>
        <dbReference type="ARBA" id="ARBA00022801"/>
    </source>
</evidence>
<evidence type="ECO:0000313" key="6">
    <source>
        <dbReference type="Proteomes" id="UP000325182"/>
    </source>
</evidence>
<dbReference type="PROSITE" id="PS00893">
    <property type="entry name" value="NUDIX_BOX"/>
    <property type="match status" value="1"/>
</dbReference>
<name>A0A5D4MDZ3_9BACI</name>
<dbReference type="AlphaFoldDB" id="A0A5D4MDZ3"/>
<proteinExistence type="inferred from homology"/>
<sequence>MGYIEEIRALVGKVPLILTGAVVVISDEEGRILLQQRRHPEGAWGLPGGLMELGESTEETARREVLEETGLEVGNLELINVYSGKKYFIVAVNGDQFYSVTAAYNTADVSGDLKVDEAESIQCKYFHSDEFPDYIVKSHREVLDEFLQKRNSRCSSETNI</sequence>
<dbReference type="PRINTS" id="PR00502">
    <property type="entry name" value="NUDIXFAMILY"/>
</dbReference>
<dbReference type="InterPro" id="IPR020084">
    <property type="entry name" value="NUDIX_hydrolase_CS"/>
</dbReference>
<evidence type="ECO:0000256" key="1">
    <source>
        <dbReference type="ARBA" id="ARBA00001946"/>
    </source>
</evidence>
<dbReference type="GO" id="GO:0016787">
    <property type="term" value="F:hydrolase activity"/>
    <property type="evidence" value="ECO:0007669"/>
    <property type="project" value="UniProtKB-KW"/>
</dbReference>
<dbReference type="PANTHER" id="PTHR43046">
    <property type="entry name" value="GDP-MANNOSE MANNOSYL HYDROLASE"/>
    <property type="match status" value="1"/>
</dbReference>
<evidence type="ECO:0000313" key="5">
    <source>
        <dbReference type="EMBL" id="TYR99851.1"/>
    </source>
</evidence>
<dbReference type="Gene3D" id="3.90.79.10">
    <property type="entry name" value="Nucleoside Triphosphate Pyrophosphohydrolase"/>
    <property type="match status" value="1"/>
</dbReference>